<feature type="chain" id="PRO_5032573885" evidence="6">
    <location>
        <begin position="20"/>
        <end position="196"/>
    </location>
</feature>
<accession>A0A845SH56</accession>
<evidence type="ECO:0000259" key="7">
    <source>
        <dbReference type="PROSITE" id="PS51930"/>
    </source>
</evidence>
<dbReference type="InterPro" id="IPR000249">
    <property type="entry name" value="BMC_dom"/>
</dbReference>
<comment type="caution">
    <text evidence="8">The sequence shown here is derived from an EMBL/GenBank/DDBJ whole genome shotgun (WGS) entry which is preliminary data.</text>
</comment>
<comment type="similarity">
    <text evidence="4">Belongs to the bacterial microcompartments protein family.</text>
</comment>
<evidence type="ECO:0000256" key="2">
    <source>
        <dbReference type="ARBA" id="ARBA00024322"/>
    </source>
</evidence>
<sequence>MKTSLGLLEVAGLALAVKAADTMAKAASVAITGIEKTNGSGWMLITITGDVAAVNSAIANGATLARLENGWVAERVIARPADGLDGWPGVDKPVLPAAPDRTALSAASAPEATTSLKPTQASVSAVEPVGEAKSALAKESVDQPGDMPPTGISGEPATLPDLPGPVPGECNLCHDPACPRRKGEPRATCIHDGERG</sequence>
<proteinExistence type="inferred from homology"/>
<dbReference type="PANTHER" id="PTHR33941:SF11">
    <property type="entry name" value="BACTERIAL MICROCOMPARTMENT SHELL PROTEIN PDUJ"/>
    <property type="match status" value="1"/>
</dbReference>
<evidence type="ECO:0000313" key="8">
    <source>
        <dbReference type="EMBL" id="NDL63199.1"/>
    </source>
</evidence>
<dbReference type="GO" id="GO:0031469">
    <property type="term" value="C:bacterial microcompartment"/>
    <property type="evidence" value="ECO:0007669"/>
    <property type="project" value="UniProtKB-SubCell"/>
</dbReference>
<evidence type="ECO:0000256" key="3">
    <source>
        <dbReference type="ARBA" id="ARBA00024446"/>
    </source>
</evidence>
<dbReference type="InterPro" id="IPR037233">
    <property type="entry name" value="CcmK-like_sf"/>
</dbReference>
<evidence type="ECO:0000256" key="5">
    <source>
        <dbReference type="SAM" id="MobiDB-lite"/>
    </source>
</evidence>
<comment type="subcellular location">
    <subcellularLocation>
        <location evidence="2">Bacterial microcompartment</location>
    </subcellularLocation>
</comment>
<dbReference type="SMART" id="SM00877">
    <property type="entry name" value="BMC"/>
    <property type="match status" value="1"/>
</dbReference>
<feature type="region of interest" description="Disordered" evidence="5">
    <location>
        <begin position="103"/>
        <end position="196"/>
    </location>
</feature>
<dbReference type="RefSeq" id="WP_162365906.1">
    <property type="nucleotide sequence ID" value="NZ_WUBS01000006.1"/>
</dbReference>
<dbReference type="Gene3D" id="3.30.70.1710">
    <property type="match status" value="1"/>
</dbReference>
<gene>
    <name evidence="8" type="ORF">GRH90_10615</name>
</gene>
<reference evidence="8 9" key="2">
    <citation type="submission" date="2020-02" db="EMBL/GenBank/DDBJ databases">
        <title>The new genus of Enterobacteriales.</title>
        <authorList>
            <person name="Kim I.S."/>
        </authorList>
    </citation>
    <scope>NUCLEOTIDE SEQUENCE [LARGE SCALE GENOMIC DNA]</scope>
    <source>
        <strain evidence="8 9">SAP-6</strain>
    </source>
</reference>
<dbReference type="PANTHER" id="PTHR33941">
    <property type="entry name" value="PROPANEDIOL UTILIZATION PROTEIN PDUA"/>
    <property type="match status" value="1"/>
</dbReference>
<dbReference type="AlphaFoldDB" id="A0A845SH56"/>
<organism evidence="8 9">
    <name type="scientific">Acerihabitans arboris</name>
    <dbReference type="NCBI Taxonomy" id="2691583"/>
    <lineage>
        <taxon>Bacteria</taxon>
        <taxon>Pseudomonadati</taxon>
        <taxon>Pseudomonadota</taxon>
        <taxon>Gammaproteobacteria</taxon>
        <taxon>Enterobacterales</taxon>
        <taxon>Pectobacteriaceae</taxon>
        <taxon>Acerihabitans</taxon>
    </lineage>
</organism>
<keyword evidence="9" id="KW-1185">Reference proteome</keyword>
<feature type="signal peptide" evidence="6">
    <location>
        <begin position="1"/>
        <end position="19"/>
    </location>
</feature>
<feature type="compositionally biased region" description="Basic and acidic residues" evidence="5">
    <location>
        <begin position="177"/>
        <end position="196"/>
    </location>
</feature>
<dbReference type="InterPro" id="IPR050575">
    <property type="entry name" value="BMC_shell"/>
</dbReference>
<dbReference type="Proteomes" id="UP000461443">
    <property type="component" value="Unassembled WGS sequence"/>
</dbReference>
<feature type="domain" description="BMC" evidence="7">
    <location>
        <begin position="4"/>
        <end position="89"/>
    </location>
</feature>
<keyword evidence="3" id="KW-1283">Bacterial microcompartment</keyword>
<evidence type="ECO:0000256" key="4">
    <source>
        <dbReference type="PROSITE-ProRule" id="PRU01278"/>
    </source>
</evidence>
<keyword evidence="6" id="KW-0732">Signal</keyword>
<dbReference type="PROSITE" id="PS51930">
    <property type="entry name" value="BMC_2"/>
    <property type="match status" value="1"/>
</dbReference>
<evidence type="ECO:0000313" key="9">
    <source>
        <dbReference type="Proteomes" id="UP000461443"/>
    </source>
</evidence>
<evidence type="ECO:0000256" key="1">
    <source>
        <dbReference type="ARBA" id="ARBA00004836"/>
    </source>
</evidence>
<dbReference type="Pfam" id="PF00936">
    <property type="entry name" value="BMC"/>
    <property type="match status" value="1"/>
</dbReference>
<feature type="compositionally biased region" description="Polar residues" evidence="5">
    <location>
        <begin position="111"/>
        <end position="123"/>
    </location>
</feature>
<protein>
    <submittedName>
        <fullName evidence="8">BMC domain-containing protein</fullName>
    </submittedName>
</protein>
<comment type="pathway">
    <text evidence="1">Polyol metabolism; 1,2-propanediol degradation.</text>
</comment>
<reference evidence="8 9" key="1">
    <citation type="submission" date="2019-12" db="EMBL/GenBank/DDBJ databases">
        <authorList>
            <person name="Lee S.D."/>
        </authorList>
    </citation>
    <scope>NUCLEOTIDE SEQUENCE [LARGE SCALE GENOMIC DNA]</scope>
    <source>
        <strain evidence="8 9">SAP-6</strain>
    </source>
</reference>
<evidence type="ECO:0000256" key="6">
    <source>
        <dbReference type="SAM" id="SignalP"/>
    </source>
</evidence>
<name>A0A845SH56_9GAMM</name>
<dbReference type="InterPro" id="IPR044872">
    <property type="entry name" value="CcmK/CsoS1_BMC"/>
</dbReference>
<dbReference type="SUPFAM" id="SSF143414">
    <property type="entry name" value="CcmK-like"/>
    <property type="match status" value="1"/>
</dbReference>
<dbReference type="EMBL" id="WUBS01000006">
    <property type="protein sequence ID" value="NDL63199.1"/>
    <property type="molecule type" value="Genomic_DNA"/>
</dbReference>